<protein>
    <submittedName>
        <fullName evidence="1">SFRICE_007114</fullName>
    </submittedName>
</protein>
<sequence>MSDWTSLEAIMRDLSVAQGSCVPASLETYTSNAPPAYNIDEEESEEQKYYTCDVDAEAGFGAPDFRQIQQMLRLVKDSEADQDDDLNGSGDFNLLSSDAVQNRNKKKIEKNAALSSIIAAQEAEEARKHLIGDNIVQNMFKRKATVSAAKEVKVPSAKVPTPPSSPPRTIHKYTPSVRAKEYYNKYEEQTKFREQFQEDIWSKLERQMYEIDQRKKREAELASLQESDATSTSASSSASGYDMVNLPCHRHEIEADCVVCIVTCKHGYNF</sequence>
<dbReference type="EMBL" id="ODYU01003994">
    <property type="protein sequence ID" value="SOQ43420.1"/>
    <property type="molecule type" value="Genomic_DNA"/>
</dbReference>
<evidence type="ECO:0000313" key="1">
    <source>
        <dbReference type="EMBL" id="SOQ43420.1"/>
    </source>
</evidence>
<dbReference type="AlphaFoldDB" id="A0A2H1VRH5"/>
<gene>
    <name evidence="1" type="ORF">SFRICE_007114</name>
</gene>
<proteinExistence type="predicted"/>
<accession>A0A2H1VRH5</accession>
<name>A0A2H1VRH5_SPOFR</name>
<organism evidence="1">
    <name type="scientific">Spodoptera frugiperda</name>
    <name type="common">Fall armyworm</name>
    <dbReference type="NCBI Taxonomy" id="7108"/>
    <lineage>
        <taxon>Eukaryota</taxon>
        <taxon>Metazoa</taxon>
        <taxon>Ecdysozoa</taxon>
        <taxon>Arthropoda</taxon>
        <taxon>Hexapoda</taxon>
        <taxon>Insecta</taxon>
        <taxon>Pterygota</taxon>
        <taxon>Neoptera</taxon>
        <taxon>Endopterygota</taxon>
        <taxon>Lepidoptera</taxon>
        <taxon>Glossata</taxon>
        <taxon>Ditrysia</taxon>
        <taxon>Noctuoidea</taxon>
        <taxon>Noctuidae</taxon>
        <taxon>Amphipyrinae</taxon>
        <taxon>Spodoptera</taxon>
    </lineage>
</organism>
<reference evidence="1" key="1">
    <citation type="submission" date="2016-07" db="EMBL/GenBank/DDBJ databases">
        <authorList>
            <person name="Bretaudeau A."/>
        </authorList>
    </citation>
    <scope>NUCLEOTIDE SEQUENCE</scope>
    <source>
        <strain evidence="1">Rice</strain>
        <tissue evidence="1">Whole body</tissue>
    </source>
</reference>